<dbReference type="OrthoDB" id="5525701at2"/>
<proteinExistence type="predicted"/>
<protein>
    <recommendedName>
        <fullName evidence="3">Tetratricopeptide repeat protein</fullName>
    </recommendedName>
</protein>
<name>A0A4V5PLU6_9BACT</name>
<dbReference type="RefSeq" id="WP_136933203.1">
    <property type="nucleotide sequence ID" value="NZ_SSMQ01000045.1"/>
</dbReference>
<evidence type="ECO:0000313" key="1">
    <source>
        <dbReference type="EMBL" id="TKD00650.1"/>
    </source>
</evidence>
<evidence type="ECO:0008006" key="3">
    <source>
        <dbReference type="Google" id="ProtNLM"/>
    </source>
</evidence>
<reference evidence="1 2" key="1">
    <citation type="submission" date="2019-04" db="EMBL/GenBank/DDBJ databases">
        <authorList>
            <person name="Li Y."/>
            <person name="Wang J."/>
        </authorList>
    </citation>
    <scope>NUCLEOTIDE SEQUENCE [LARGE SCALE GENOMIC DNA]</scope>
    <source>
        <strain evidence="1 2">DSM 14668</strain>
    </source>
</reference>
<dbReference type="InterPro" id="IPR011990">
    <property type="entry name" value="TPR-like_helical_dom_sf"/>
</dbReference>
<comment type="caution">
    <text evidence="1">The sequence shown here is derived from an EMBL/GenBank/DDBJ whole genome shotgun (WGS) entry which is preliminary data.</text>
</comment>
<sequence length="547" mass="61309">MSPEEEEARERLLFHLENQTGFWFGLVVGDDPRPRARLCEAAAAWCKEHGRAFVLHEPEPDGLVQLAVELARGDSPGVHWIVADGVRGLVDVWNAGATQMLMAMNERREAYRKRLDGGIVVEGRSSLKRILREMAPDLFSIRAFIAEPGEEPKAASTDLPEWQEPFSLASMVSADDVDPDLALARLERLTMFEALATTEDWIDAELGATTSLYNTARYDEAERVARDLLSRLEASSVEPEKYAYQRAQACVILARIRILRADDTNEALDFWAEALRLLEAHSAREPDDALGCMLLTTRIAEEQAGLFVRMGEPYAAIQSLFAYVELILPESVVDLLPEMQTDLMGVYVRLAGLLAKHKDLDGAESTLRKAALIIQECASRHGEDPRWEFERLRNSVMLGQVQLAKKDRGSAAQTLVAVAALAKKLESYGEMRSPWRNVLERFYLDLARVLSFQVKYSDAVDRVRVRALSNLTRQFERTPDNVKLGWVLAQCHLKRAMLLEKEDVEGAKDSAQQALELVARLPVESDAEANLKGKIEALRAFVRKPGE</sequence>
<dbReference type="AlphaFoldDB" id="A0A4V5PLU6"/>
<dbReference type="Gene3D" id="1.25.40.10">
    <property type="entry name" value="Tetratricopeptide repeat domain"/>
    <property type="match status" value="1"/>
</dbReference>
<gene>
    <name evidence="1" type="ORF">E8A74_33530</name>
</gene>
<keyword evidence="2" id="KW-1185">Reference proteome</keyword>
<evidence type="ECO:0000313" key="2">
    <source>
        <dbReference type="Proteomes" id="UP000309215"/>
    </source>
</evidence>
<dbReference type="Proteomes" id="UP000309215">
    <property type="component" value="Unassembled WGS sequence"/>
</dbReference>
<accession>A0A4V5PLU6</accession>
<dbReference type="EMBL" id="SSMQ01000045">
    <property type="protein sequence ID" value="TKD00650.1"/>
    <property type="molecule type" value="Genomic_DNA"/>
</dbReference>
<organism evidence="1 2">
    <name type="scientific">Polyangium fumosum</name>
    <dbReference type="NCBI Taxonomy" id="889272"/>
    <lineage>
        <taxon>Bacteria</taxon>
        <taxon>Pseudomonadati</taxon>
        <taxon>Myxococcota</taxon>
        <taxon>Polyangia</taxon>
        <taxon>Polyangiales</taxon>
        <taxon>Polyangiaceae</taxon>
        <taxon>Polyangium</taxon>
    </lineage>
</organism>